<dbReference type="GO" id="GO:0000287">
    <property type="term" value="F:magnesium ion binding"/>
    <property type="evidence" value="ECO:0007669"/>
    <property type="project" value="UniProtKB-UniRule"/>
</dbReference>
<dbReference type="Gene3D" id="3.40.1190.20">
    <property type="match status" value="1"/>
</dbReference>
<dbReference type="EC" id="2.7.1.50" evidence="11"/>
<evidence type="ECO:0000256" key="7">
    <source>
        <dbReference type="ARBA" id="ARBA00022777"/>
    </source>
</evidence>
<feature type="binding site" evidence="11">
    <location>
        <position position="167"/>
    </location>
    <ligand>
        <name>ATP</name>
        <dbReference type="ChEBI" id="CHEBI:30616"/>
    </ligand>
</feature>
<dbReference type="EMBL" id="CP091092">
    <property type="protein sequence ID" value="WFN36649.1"/>
    <property type="molecule type" value="Genomic_DNA"/>
</dbReference>
<dbReference type="AlphaFoldDB" id="A0AAF0FX48"/>
<dbReference type="RefSeq" id="WP_278099484.1">
    <property type="nucleotide sequence ID" value="NZ_CP091092.1"/>
</dbReference>
<evidence type="ECO:0000313" key="13">
    <source>
        <dbReference type="Proteomes" id="UP001218895"/>
    </source>
</evidence>
<keyword evidence="4 11" id="KW-0808">Transferase</keyword>
<keyword evidence="10 11" id="KW-0784">Thiamine biosynthesis</keyword>
<dbReference type="GO" id="GO:0009229">
    <property type="term" value="P:thiamine diphosphate biosynthetic process"/>
    <property type="evidence" value="ECO:0007669"/>
    <property type="project" value="UniProtKB-UniRule"/>
</dbReference>
<dbReference type="GeneID" id="79950928"/>
<feature type="binding site" evidence="11">
    <location>
        <position position="45"/>
    </location>
    <ligand>
        <name>substrate</name>
    </ligand>
</feature>
<evidence type="ECO:0000256" key="9">
    <source>
        <dbReference type="ARBA" id="ARBA00022842"/>
    </source>
</evidence>
<dbReference type="CDD" id="cd01170">
    <property type="entry name" value="THZ_kinase"/>
    <property type="match status" value="1"/>
</dbReference>
<dbReference type="GO" id="GO:0005524">
    <property type="term" value="F:ATP binding"/>
    <property type="evidence" value="ECO:0007669"/>
    <property type="project" value="UniProtKB-UniRule"/>
</dbReference>
<feature type="binding site" evidence="11">
    <location>
        <position position="121"/>
    </location>
    <ligand>
        <name>ATP</name>
        <dbReference type="ChEBI" id="CHEBI:30616"/>
    </ligand>
</feature>
<organism evidence="12 13">
    <name type="scientific">Methanomicrobium antiquum</name>
    <dbReference type="NCBI Taxonomy" id="487686"/>
    <lineage>
        <taxon>Archaea</taxon>
        <taxon>Methanobacteriati</taxon>
        <taxon>Methanobacteriota</taxon>
        <taxon>Stenosarchaea group</taxon>
        <taxon>Methanomicrobia</taxon>
        <taxon>Methanomicrobiales</taxon>
        <taxon>Methanomicrobiaceae</taxon>
        <taxon>Methanomicrobium</taxon>
    </lineage>
</organism>
<dbReference type="InterPro" id="IPR029056">
    <property type="entry name" value="Ribokinase-like"/>
</dbReference>
<evidence type="ECO:0000256" key="5">
    <source>
        <dbReference type="ARBA" id="ARBA00022723"/>
    </source>
</evidence>
<keyword evidence="9 11" id="KW-0460">Magnesium</keyword>
<evidence type="ECO:0000256" key="2">
    <source>
        <dbReference type="ARBA" id="ARBA00001946"/>
    </source>
</evidence>
<dbReference type="NCBIfam" id="NF006830">
    <property type="entry name" value="PRK09355.1"/>
    <property type="match status" value="1"/>
</dbReference>
<evidence type="ECO:0000256" key="3">
    <source>
        <dbReference type="ARBA" id="ARBA00004868"/>
    </source>
</evidence>
<protein>
    <recommendedName>
        <fullName evidence="11">Hydroxyethylthiazole kinase</fullName>
        <ecNumber evidence="11">2.7.1.50</ecNumber>
    </recommendedName>
    <alternativeName>
        <fullName evidence="11">4-methyl-5-beta-hydroxyethylthiazole kinase</fullName>
        <shortName evidence="11">TH kinase</shortName>
        <shortName evidence="11">Thz kinase</shortName>
    </alternativeName>
</protein>
<dbReference type="InterPro" id="IPR000417">
    <property type="entry name" value="Hyethyz_kinase"/>
</dbReference>
<keyword evidence="5 11" id="KW-0479">Metal-binding</keyword>
<evidence type="ECO:0000256" key="1">
    <source>
        <dbReference type="ARBA" id="ARBA00001771"/>
    </source>
</evidence>
<evidence type="ECO:0000256" key="8">
    <source>
        <dbReference type="ARBA" id="ARBA00022840"/>
    </source>
</evidence>
<accession>A0AAF0FX48</accession>
<keyword evidence="6 11" id="KW-0547">Nucleotide-binding</keyword>
<dbReference type="PRINTS" id="PR01099">
    <property type="entry name" value="HYETHTZKNASE"/>
</dbReference>
<dbReference type="HAMAP" id="MF_00228">
    <property type="entry name" value="Thz_kinase"/>
    <property type="match status" value="1"/>
</dbReference>
<feature type="binding site" evidence="11">
    <location>
        <position position="194"/>
    </location>
    <ligand>
        <name>substrate</name>
    </ligand>
</feature>
<comment type="cofactor">
    <cofactor evidence="2 11">
        <name>Mg(2+)</name>
        <dbReference type="ChEBI" id="CHEBI:18420"/>
    </cofactor>
</comment>
<proteinExistence type="inferred from homology"/>
<comment type="function">
    <text evidence="11">Catalyzes the phosphorylation of the hydroxyl group of 4-methyl-5-beta-hydroxyethylthiazole (THZ).</text>
</comment>
<dbReference type="GO" id="GO:0009228">
    <property type="term" value="P:thiamine biosynthetic process"/>
    <property type="evidence" value="ECO:0007669"/>
    <property type="project" value="UniProtKB-KW"/>
</dbReference>
<keyword evidence="13" id="KW-1185">Reference proteome</keyword>
<dbReference type="Pfam" id="PF02110">
    <property type="entry name" value="HK"/>
    <property type="match status" value="1"/>
</dbReference>
<keyword evidence="7 11" id="KW-0418">Kinase</keyword>
<evidence type="ECO:0000256" key="11">
    <source>
        <dbReference type="HAMAP-Rule" id="MF_00228"/>
    </source>
</evidence>
<evidence type="ECO:0000256" key="6">
    <source>
        <dbReference type="ARBA" id="ARBA00022741"/>
    </source>
</evidence>
<dbReference type="GO" id="GO:0004417">
    <property type="term" value="F:hydroxyethylthiazole kinase activity"/>
    <property type="evidence" value="ECO:0007669"/>
    <property type="project" value="UniProtKB-UniRule"/>
</dbReference>
<name>A0AAF0FX48_9EURY</name>
<evidence type="ECO:0000256" key="10">
    <source>
        <dbReference type="ARBA" id="ARBA00022977"/>
    </source>
</evidence>
<comment type="catalytic activity">
    <reaction evidence="1 11">
        <text>5-(2-hydroxyethyl)-4-methylthiazole + ATP = 4-methyl-5-(2-phosphooxyethyl)-thiazole + ADP + H(+)</text>
        <dbReference type="Rhea" id="RHEA:24212"/>
        <dbReference type="ChEBI" id="CHEBI:15378"/>
        <dbReference type="ChEBI" id="CHEBI:17957"/>
        <dbReference type="ChEBI" id="CHEBI:30616"/>
        <dbReference type="ChEBI" id="CHEBI:58296"/>
        <dbReference type="ChEBI" id="CHEBI:456216"/>
        <dbReference type="EC" id="2.7.1.50"/>
    </reaction>
</comment>
<keyword evidence="8 11" id="KW-0067">ATP-binding</keyword>
<sequence>MDGKASAELLTKVRSENPVIHHITNYVTVNDCANITICVGASPVMADSPDEVEEMVKIAGALVLNIGTLNKELVESMLIAGKAANDLDIPVILDPVGVGATRLRTDSALRIIDELKISVIKGNAGEIGVLAGEKATVRGVDSGTLEGSFAGVALKCSELTGAVVAISGEKDIVTDGKTVLSIENGHYMMGNLSGTGCMAASLSGAFAAVSGNYVESTASALSLFGLCGEKASVYAKGPYSYRTGICDELFRLKPVELAVDAKIKDITGNLE</sequence>
<evidence type="ECO:0000313" key="12">
    <source>
        <dbReference type="EMBL" id="WFN36649.1"/>
    </source>
</evidence>
<comment type="pathway">
    <text evidence="3 11">Cofactor biosynthesis; thiamine diphosphate biosynthesis; 4-methyl-5-(2-phosphoethyl)-thiazole from 5-(2-hydroxyethyl)-4-methylthiazole: step 1/1.</text>
</comment>
<comment type="similarity">
    <text evidence="11">Belongs to the Thz kinase family.</text>
</comment>
<dbReference type="KEGG" id="manq:L1994_10975"/>
<gene>
    <name evidence="11 12" type="primary">thiM</name>
    <name evidence="12" type="ORF">L1994_10975</name>
</gene>
<evidence type="ECO:0000256" key="4">
    <source>
        <dbReference type="ARBA" id="ARBA00022679"/>
    </source>
</evidence>
<reference evidence="12" key="1">
    <citation type="submission" date="2022-01" db="EMBL/GenBank/DDBJ databases">
        <title>Complete genome of Methanomicrobium antiquum DSM 21220.</title>
        <authorList>
            <person name="Chen S.-C."/>
            <person name="You Y.-T."/>
            <person name="Zhou Y.-Z."/>
            <person name="Lai M.-C."/>
        </authorList>
    </citation>
    <scope>NUCLEOTIDE SEQUENCE</scope>
    <source>
        <strain evidence="12">DSM 21220</strain>
    </source>
</reference>
<dbReference type="SUPFAM" id="SSF53613">
    <property type="entry name" value="Ribokinase-like"/>
    <property type="match status" value="1"/>
</dbReference>
<dbReference type="PIRSF" id="PIRSF000513">
    <property type="entry name" value="Thz_kinase"/>
    <property type="match status" value="1"/>
</dbReference>
<dbReference type="NCBIfam" id="TIGR00694">
    <property type="entry name" value="thiM"/>
    <property type="match status" value="1"/>
</dbReference>
<dbReference type="Proteomes" id="UP001218895">
    <property type="component" value="Chromosome"/>
</dbReference>